<dbReference type="Proteomes" id="UP000220032">
    <property type="component" value="Unassembled WGS sequence"/>
</dbReference>
<gene>
    <name evidence="1" type="ORF">CN307_08260</name>
</gene>
<reference evidence="1 2" key="1">
    <citation type="submission" date="2017-09" db="EMBL/GenBank/DDBJ databases">
        <title>Large-scale bioinformatics analysis of Bacillus genomes uncovers conserved roles of natural products in bacterial physiology.</title>
        <authorList>
            <consortium name="Agbiome Team Llc"/>
            <person name="Bleich R.M."/>
            <person name="Grubbs K.J."/>
            <person name="Santa Maria K.C."/>
            <person name="Allen S.E."/>
            <person name="Farag S."/>
            <person name="Shank E.A."/>
            <person name="Bowers A."/>
        </authorList>
    </citation>
    <scope>NUCLEOTIDE SEQUENCE [LARGE SCALE GENOMIC DNA]</scope>
    <source>
        <strain evidence="1 2">AFS022681</strain>
    </source>
</reference>
<evidence type="ECO:0000313" key="2">
    <source>
        <dbReference type="Proteomes" id="UP000220032"/>
    </source>
</evidence>
<dbReference type="AlphaFoldDB" id="A0A2A9A5E7"/>
<sequence>MNTKLLCLMRNIDRSNKMIVYTVQHEAAWKAWKKQGYITSDNKWVDSYLKVPYRWMRHRMKQAIPSYQGVQLIWLWHTDNYPNRNEKCWGKTGERFIILTLEVPDCDILWSDYQVWCGLLNESISYQERIDEQTAEPFELWEKEMEMEYGIMFDFNALQDHPDWYLDIPNEIEKQGVVGMLPITAIKKVQRFREKALPKKYSKRVDSRTKRVNKKRRKAKERKLRLQERLRKI</sequence>
<evidence type="ECO:0008006" key="3">
    <source>
        <dbReference type="Google" id="ProtNLM"/>
    </source>
</evidence>
<organism evidence="1 2">
    <name type="scientific">Bacillus cereus</name>
    <dbReference type="NCBI Taxonomy" id="1396"/>
    <lineage>
        <taxon>Bacteria</taxon>
        <taxon>Bacillati</taxon>
        <taxon>Bacillota</taxon>
        <taxon>Bacilli</taxon>
        <taxon>Bacillales</taxon>
        <taxon>Bacillaceae</taxon>
        <taxon>Bacillus</taxon>
        <taxon>Bacillus cereus group</taxon>
    </lineage>
</organism>
<dbReference type="Pfam" id="PF12952">
    <property type="entry name" value="DUF3841"/>
    <property type="match status" value="1"/>
</dbReference>
<dbReference type="InterPro" id="IPR024211">
    <property type="entry name" value="DUF3841"/>
</dbReference>
<dbReference type="EMBL" id="NTRR01000010">
    <property type="protein sequence ID" value="PFE17334.1"/>
    <property type="molecule type" value="Genomic_DNA"/>
</dbReference>
<name>A0A2A9A5E7_BACCE</name>
<evidence type="ECO:0000313" key="1">
    <source>
        <dbReference type="EMBL" id="PFE17334.1"/>
    </source>
</evidence>
<comment type="caution">
    <text evidence="1">The sequence shown here is derived from an EMBL/GenBank/DDBJ whole genome shotgun (WGS) entry which is preliminary data.</text>
</comment>
<protein>
    <recommendedName>
        <fullName evidence="3">DUF3841 domain-containing protein</fullName>
    </recommendedName>
</protein>
<proteinExistence type="predicted"/>
<accession>A0A2A9A5E7</accession>